<dbReference type="Pfam" id="PF19160">
    <property type="entry name" value="SPARK"/>
    <property type="match status" value="1"/>
</dbReference>
<dbReference type="AlphaFoldDB" id="A0A2P2MDP3"/>
<dbReference type="Pfam" id="PF26584">
    <property type="entry name" value="At1g61900"/>
    <property type="match status" value="1"/>
</dbReference>
<evidence type="ECO:0000259" key="2">
    <source>
        <dbReference type="Pfam" id="PF26584"/>
    </source>
</evidence>
<name>A0A2P2MDP3_RHIMU</name>
<proteinExistence type="predicted"/>
<protein>
    <submittedName>
        <fullName evidence="3">Putative GPI-anchored protein At1g61900 isoform X2</fullName>
    </submittedName>
</protein>
<evidence type="ECO:0000313" key="3">
    <source>
        <dbReference type="EMBL" id="MBX28358.1"/>
    </source>
</evidence>
<dbReference type="PANTHER" id="PTHR33831:SF4">
    <property type="entry name" value="GPI-ANCHORED PROTEIN"/>
    <property type="match status" value="1"/>
</dbReference>
<reference evidence="3" key="1">
    <citation type="submission" date="2018-02" db="EMBL/GenBank/DDBJ databases">
        <title>Rhizophora mucronata_Transcriptome.</title>
        <authorList>
            <person name="Meera S.P."/>
            <person name="Sreeshan A."/>
            <person name="Augustine A."/>
        </authorList>
    </citation>
    <scope>NUCLEOTIDE SEQUENCE</scope>
    <source>
        <tissue evidence="3">Leaf</tissue>
    </source>
</reference>
<dbReference type="EMBL" id="GGEC01047874">
    <property type="protein sequence ID" value="MBX28358.1"/>
    <property type="molecule type" value="Transcribed_RNA"/>
</dbReference>
<dbReference type="InterPro" id="IPR059003">
    <property type="entry name" value="At1g61900_C"/>
</dbReference>
<organism evidence="3">
    <name type="scientific">Rhizophora mucronata</name>
    <name type="common">Asiatic mangrove</name>
    <dbReference type="NCBI Taxonomy" id="61149"/>
    <lineage>
        <taxon>Eukaryota</taxon>
        <taxon>Viridiplantae</taxon>
        <taxon>Streptophyta</taxon>
        <taxon>Embryophyta</taxon>
        <taxon>Tracheophyta</taxon>
        <taxon>Spermatophyta</taxon>
        <taxon>Magnoliopsida</taxon>
        <taxon>eudicotyledons</taxon>
        <taxon>Gunneridae</taxon>
        <taxon>Pentapetalae</taxon>
        <taxon>rosids</taxon>
        <taxon>fabids</taxon>
        <taxon>Malpighiales</taxon>
        <taxon>Rhizophoraceae</taxon>
        <taxon>Rhizophora</taxon>
    </lineage>
</organism>
<dbReference type="PANTHER" id="PTHR33831">
    <property type="entry name" value="GPI-ANCHORED PROTEIN"/>
    <property type="match status" value="1"/>
</dbReference>
<dbReference type="InterPro" id="IPR043891">
    <property type="entry name" value="SPARK"/>
</dbReference>
<accession>A0A2P2MDP3</accession>
<dbReference type="InterPro" id="IPR040336">
    <property type="entry name" value="At1g61900-like"/>
</dbReference>
<sequence>MERFLTVSQLKGSQCLQFLLFIIWLYQFQDVQALFDHNHISSSTELSGPPISGFFDPIEISPAAFPNFPHPDESMSPIYPRFPTTYEPNLSGKCPVNFSVMSNVMDKTASDCSQPLATLVGNVICCPQLGSLLHVFQGYYNVKSDQLVLQKAVANDCFSDIISILASRGANSTIPTICSVKSSNLTGGSCPVTDVVGFEKIVNTSKLLEACSVVDPLKECCRPICKPAIVEAALQISRMQLGINGNKDVVSEPGHMDALNECKGVVYSYLSRKLSVDAANSAFRILSACKVNKACPLNFTEPSEVIKACRNVAAPSPLCCSSLNTYIAGIQKQMLITNKQAILCATVFGSMLRKGGVMTNVYELCDIDLKDFSIQAYGQQGCLLRSLPSDVVFDNATGFSFTCDLTDNIAAPWPSSASMSSLSLCAPEMSLPALPTSDTLKNAGNRSGNGLELVALIFSFLVFGTLLH</sequence>
<feature type="domain" description="At1g61900-like C-terminal" evidence="2">
    <location>
        <begin position="293"/>
        <end position="366"/>
    </location>
</feature>
<evidence type="ECO:0000259" key="1">
    <source>
        <dbReference type="Pfam" id="PF19160"/>
    </source>
</evidence>
<feature type="domain" description="SPARK" evidence="1">
    <location>
        <begin position="91"/>
        <end position="247"/>
    </location>
</feature>
<dbReference type="GO" id="GO:0005886">
    <property type="term" value="C:plasma membrane"/>
    <property type="evidence" value="ECO:0007669"/>
    <property type="project" value="TreeGrafter"/>
</dbReference>